<gene>
    <name evidence="8" type="ORF">C6P46_006626</name>
</gene>
<feature type="compositionally biased region" description="Low complexity" evidence="6">
    <location>
        <begin position="34"/>
        <end position="49"/>
    </location>
</feature>
<evidence type="ECO:0000256" key="4">
    <source>
        <dbReference type="ARBA" id="ARBA00023163"/>
    </source>
</evidence>
<evidence type="ECO:0000313" key="8">
    <source>
        <dbReference type="EMBL" id="KAG0657233.1"/>
    </source>
</evidence>
<dbReference type="GO" id="GO:0000981">
    <property type="term" value="F:DNA-binding transcription factor activity, RNA polymerase II-specific"/>
    <property type="evidence" value="ECO:0007669"/>
    <property type="project" value="InterPro"/>
</dbReference>
<feature type="compositionally biased region" description="Pro residues" evidence="6">
    <location>
        <begin position="115"/>
        <end position="128"/>
    </location>
</feature>
<feature type="compositionally biased region" description="Polar residues" evidence="6">
    <location>
        <begin position="163"/>
        <end position="180"/>
    </location>
</feature>
<feature type="compositionally biased region" description="Gly residues" evidence="6">
    <location>
        <begin position="439"/>
        <end position="449"/>
    </location>
</feature>
<dbReference type="OrthoDB" id="39175at2759"/>
<feature type="compositionally biased region" description="Low complexity" evidence="6">
    <location>
        <begin position="219"/>
        <end position="239"/>
    </location>
</feature>
<keyword evidence="9" id="KW-1185">Reference proteome</keyword>
<sequence length="1285" mass="135518">MAAAAAAAAAAGGGGGAGEEGYEEGREGDNLAATTTTKKISRGRSSSTTGGQGRDAPQQQPDSKRSRINNNNKHDNRDPELLSPPNATTTSSRAAGPSTSGPASSASSSSSSPPFSSPALPPPPPPQGGPLSSAAVAHAHAHNFQPSARAGVGYPPPPLGGQHPTNVNANANGESSTNGGSDRWPLGAGAAAAAVAHHHLENGVGVGVDYRHHHHHHLPQQGTTTTTTTTTHYPQQQRTGAAGPYNVSISMPSRGAGGGGGGFNPDVYQHHHHHHQQQQPLQQLPYQYHHHQQQQHQQQQQQRTATTESGAAERRERSTDRPADGGGRIGTLEQHPNETSHYDGRFVPYTFPAAAAAAPSALLPPVSSSSSSSSYSNPYAAGTSSSSSSLFNSNNPPALSSVPASAAAYTSSAHSFAGAGSPAYAQLQQQQQQANYGSSSGGPAGGGERGSLTPGSYPPMQLVPPPPPPSASADSHEQKGRGLSALSAAAAAGLGAVVAMAEEEEVGPDHQGGGGDDVRRSERRGGSFSSLSNSHPHYAYSNPYTTSSSYPYSSATAPNGSRSASPATWAAGITTTTTTTASSGSPLHFSNLRQQVSTYPRRGSEPDAYALSSPRGAAVSAIRGEQPTRPSSYSSFQPAGRGGEEGLAVVTSGIQLTTTVVSTPSNGEVSASGTTQATTPPLLGGSNGSSPQFKSAGVNNANNHHESTVGIGAMSGSAESIGRGNANANGSRTTLPEPSAAEAAAESASYLLDEFSLTPELYQILHPQYPLSLPPLSTLHHLLTTFFLRATIPSTMLSRAQILQSLVFGPADARWPEEALLHAMCAYAASFVSPDSLAGPNAHDDPMASSLLGGFDGGLSGVYARRSTYWEMEGDKNPREYHYRHAKRCILEAMGGVALPSGHRVAKRRNLLQVLQATILTCWSAYQLANLLDLWTFAGHCTRLATPLGLNHLHAWDFSANRTGPLAEDWGTRIRRVQRRELLGPAKDLEEHWERGVTFWMVFTIDRFASAITDLCTSLDEKDITTHMPCLATAMIPELAIDRVTGLIPSLSISFPSFLEESAVPVGSLGTYIRAVVLFGRVITFLQRVPRNPCELQTETCSVIKASARAQPDFIELDIALSRFKATHSANFFDAAGNGIDMLSTCAYILPHVATILLHEAFTDRYDRSSTSSLNRSLASAKCIVNAMTILYHSSYDLGGIDPFIPWCWSVTGRSLVRDYATKRYWGAHDEALASREMAESVLGFHLLCAEKKIPIAQVMADTLKGYLDNPETLLPIDISDYRQL</sequence>
<feature type="compositionally biased region" description="Low complexity" evidence="6">
    <location>
        <begin position="1"/>
        <end position="10"/>
    </location>
</feature>
<evidence type="ECO:0000313" key="9">
    <source>
        <dbReference type="Proteomes" id="UP000777482"/>
    </source>
</evidence>
<dbReference type="GO" id="GO:0006351">
    <property type="term" value="P:DNA-templated transcription"/>
    <property type="evidence" value="ECO:0007669"/>
    <property type="project" value="InterPro"/>
</dbReference>
<feature type="compositionally biased region" description="Polar residues" evidence="6">
    <location>
        <begin position="628"/>
        <end position="637"/>
    </location>
</feature>
<feature type="compositionally biased region" description="Basic and acidic residues" evidence="6">
    <location>
        <begin position="516"/>
        <end position="525"/>
    </location>
</feature>
<feature type="compositionally biased region" description="Low complexity" evidence="6">
    <location>
        <begin position="277"/>
        <end position="287"/>
    </location>
</feature>
<feature type="compositionally biased region" description="Pro residues" evidence="6">
    <location>
        <begin position="461"/>
        <end position="470"/>
    </location>
</feature>
<feature type="compositionally biased region" description="Low complexity" evidence="6">
    <location>
        <begin position="87"/>
        <end position="114"/>
    </location>
</feature>
<feature type="region of interest" description="Disordered" evidence="6">
    <location>
        <begin position="362"/>
        <end position="402"/>
    </location>
</feature>
<keyword evidence="3" id="KW-0805">Transcription regulation</keyword>
<evidence type="ECO:0000256" key="5">
    <source>
        <dbReference type="ARBA" id="ARBA00023242"/>
    </source>
</evidence>
<accession>A0A9P6VWU8</accession>
<dbReference type="PANTHER" id="PTHR47338:SF29">
    <property type="entry name" value="ZN(2)-C6 FUNGAL-TYPE DOMAIN-CONTAINING PROTEIN"/>
    <property type="match status" value="1"/>
</dbReference>
<organism evidence="8 9">
    <name type="scientific">Rhodotorula mucilaginosa</name>
    <name type="common">Yeast</name>
    <name type="synonym">Rhodotorula rubra</name>
    <dbReference type="NCBI Taxonomy" id="5537"/>
    <lineage>
        <taxon>Eukaryota</taxon>
        <taxon>Fungi</taxon>
        <taxon>Dikarya</taxon>
        <taxon>Basidiomycota</taxon>
        <taxon>Pucciniomycotina</taxon>
        <taxon>Microbotryomycetes</taxon>
        <taxon>Sporidiobolales</taxon>
        <taxon>Sporidiobolaceae</taxon>
        <taxon>Rhodotorula</taxon>
    </lineage>
</organism>
<dbReference type="GO" id="GO:0008270">
    <property type="term" value="F:zinc ion binding"/>
    <property type="evidence" value="ECO:0007669"/>
    <property type="project" value="InterPro"/>
</dbReference>
<dbReference type="InterPro" id="IPR050815">
    <property type="entry name" value="TF_fung"/>
</dbReference>
<feature type="compositionally biased region" description="Low complexity" evidence="6">
    <location>
        <begin position="526"/>
        <end position="540"/>
    </location>
</feature>
<comment type="caution">
    <text evidence="8">The sequence shown here is derived from an EMBL/GenBank/DDBJ whole genome shotgun (WGS) entry which is preliminary data.</text>
</comment>
<evidence type="ECO:0000259" key="7">
    <source>
        <dbReference type="SMART" id="SM00906"/>
    </source>
</evidence>
<dbReference type="PANTHER" id="PTHR47338">
    <property type="entry name" value="ZN(II)2CYS6 TRANSCRIPTION FACTOR (EUROFUNG)-RELATED"/>
    <property type="match status" value="1"/>
</dbReference>
<dbReference type="GO" id="GO:0003677">
    <property type="term" value="F:DNA binding"/>
    <property type="evidence" value="ECO:0007669"/>
    <property type="project" value="InterPro"/>
</dbReference>
<dbReference type="CDD" id="cd12148">
    <property type="entry name" value="fungal_TF_MHR"/>
    <property type="match status" value="1"/>
</dbReference>
<dbReference type="EMBL" id="PUHQ01000084">
    <property type="protein sequence ID" value="KAG0657233.1"/>
    <property type="molecule type" value="Genomic_DNA"/>
</dbReference>
<dbReference type="Proteomes" id="UP000777482">
    <property type="component" value="Unassembled WGS sequence"/>
</dbReference>
<proteinExistence type="predicted"/>
<feature type="compositionally biased region" description="Polar residues" evidence="6">
    <location>
        <begin position="688"/>
        <end position="702"/>
    </location>
</feature>
<keyword evidence="5" id="KW-0539">Nucleus</keyword>
<evidence type="ECO:0000256" key="3">
    <source>
        <dbReference type="ARBA" id="ARBA00023015"/>
    </source>
</evidence>
<feature type="region of interest" description="Disordered" evidence="6">
    <location>
        <begin position="1"/>
        <end position="186"/>
    </location>
</feature>
<feature type="region of interest" description="Disordered" evidence="6">
    <location>
        <begin position="214"/>
        <end position="344"/>
    </location>
</feature>
<keyword evidence="4" id="KW-0804">Transcription</keyword>
<dbReference type="GO" id="GO:0005634">
    <property type="term" value="C:nucleus"/>
    <property type="evidence" value="ECO:0007669"/>
    <property type="project" value="UniProtKB-SubCell"/>
</dbReference>
<reference evidence="8 9" key="1">
    <citation type="submission" date="2020-11" db="EMBL/GenBank/DDBJ databases">
        <title>Kefir isolates.</title>
        <authorList>
            <person name="Marcisauskas S."/>
            <person name="Kim Y."/>
            <person name="Blasche S."/>
        </authorList>
    </citation>
    <scope>NUCLEOTIDE SEQUENCE [LARGE SCALE GENOMIC DNA]</scope>
    <source>
        <strain evidence="8 9">KR</strain>
    </source>
</reference>
<evidence type="ECO:0000256" key="6">
    <source>
        <dbReference type="SAM" id="MobiDB-lite"/>
    </source>
</evidence>
<feature type="region of interest" description="Disordered" evidence="6">
    <location>
        <begin position="663"/>
        <end position="739"/>
    </location>
</feature>
<dbReference type="InterPro" id="IPR007219">
    <property type="entry name" value="XnlR_reg_dom"/>
</dbReference>
<feature type="region of interest" description="Disordered" evidence="6">
    <location>
        <begin position="501"/>
        <end position="540"/>
    </location>
</feature>
<feature type="region of interest" description="Disordered" evidence="6">
    <location>
        <begin position="598"/>
        <end position="644"/>
    </location>
</feature>
<feature type="compositionally biased region" description="Basic and acidic residues" evidence="6">
    <location>
        <begin position="335"/>
        <end position="344"/>
    </location>
</feature>
<keyword evidence="2" id="KW-0479">Metal-binding</keyword>
<feature type="compositionally biased region" description="Basic and acidic residues" evidence="6">
    <location>
        <begin position="311"/>
        <end position="323"/>
    </location>
</feature>
<feature type="region of interest" description="Disordered" evidence="6">
    <location>
        <begin position="425"/>
        <end position="486"/>
    </location>
</feature>
<dbReference type="Pfam" id="PF04082">
    <property type="entry name" value="Fungal_trans"/>
    <property type="match status" value="1"/>
</dbReference>
<feature type="compositionally biased region" description="Polar residues" evidence="6">
    <location>
        <begin position="663"/>
        <end position="679"/>
    </location>
</feature>
<dbReference type="SMART" id="SM00906">
    <property type="entry name" value="Fungal_trans"/>
    <property type="match status" value="1"/>
</dbReference>
<comment type="subcellular location">
    <subcellularLocation>
        <location evidence="1">Nucleus</location>
    </subcellularLocation>
</comment>
<evidence type="ECO:0000256" key="2">
    <source>
        <dbReference type="ARBA" id="ARBA00022723"/>
    </source>
</evidence>
<feature type="compositionally biased region" description="Low complexity" evidence="6">
    <location>
        <begin position="129"/>
        <end position="138"/>
    </location>
</feature>
<evidence type="ECO:0000256" key="1">
    <source>
        <dbReference type="ARBA" id="ARBA00004123"/>
    </source>
</evidence>
<feature type="domain" description="Xylanolytic transcriptional activator regulatory" evidence="7">
    <location>
        <begin position="934"/>
        <end position="1035"/>
    </location>
</feature>
<protein>
    <recommendedName>
        <fullName evidence="7">Xylanolytic transcriptional activator regulatory domain-containing protein</fullName>
    </recommendedName>
</protein>
<name>A0A9P6VWU8_RHOMI</name>